<comment type="caution">
    <text evidence="3">The sequence shown here is derived from an EMBL/GenBank/DDBJ whole genome shotgun (WGS) entry which is preliminary data.</text>
</comment>
<name>A0A7W5H3Y0_9BACT</name>
<dbReference type="EMBL" id="JACHXU010000001">
    <property type="protein sequence ID" value="MBB3204355.1"/>
    <property type="molecule type" value="Genomic_DNA"/>
</dbReference>
<dbReference type="RefSeq" id="WP_184300290.1">
    <property type="nucleotide sequence ID" value="NZ_JACHXU010000001.1"/>
</dbReference>
<evidence type="ECO:0000313" key="3">
    <source>
        <dbReference type="EMBL" id="MBB3204355.1"/>
    </source>
</evidence>
<dbReference type="Pfam" id="PF00963">
    <property type="entry name" value="Cohesin"/>
    <property type="match status" value="1"/>
</dbReference>
<reference evidence="3 4" key="1">
    <citation type="submission" date="2020-08" db="EMBL/GenBank/DDBJ databases">
        <title>Genomic Encyclopedia of Type Strains, Phase III (KMG-III): the genomes of soil and plant-associated and newly described type strains.</title>
        <authorList>
            <person name="Whitman W."/>
        </authorList>
    </citation>
    <scope>NUCLEOTIDE SEQUENCE [LARGE SCALE GENOMIC DNA]</scope>
    <source>
        <strain evidence="3 4">CECT 8075</strain>
    </source>
</reference>
<gene>
    <name evidence="3" type="ORF">FHS27_000119</name>
</gene>
<dbReference type="Proteomes" id="UP000536179">
    <property type="component" value="Unassembled WGS sequence"/>
</dbReference>
<feature type="domain" description="Cohesin" evidence="2">
    <location>
        <begin position="40"/>
        <end position="114"/>
    </location>
</feature>
<dbReference type="GO" id="GO:0000272">
    <property type="term" value="P:polysaccharide catabolic process"/>
    <property type="evidence" value="ECO:0007669"/>
    <property type="project" value="InterPro"/>
</dbReference>
<dbReference type="AlphaFoldDB" id="A0A7W5H3Y0"/>
<dbReference type="CDD" id="cd08547">
    <property type="entry name" value="Type_II_cohesin"/>
    <property type="match status" value="1"/>
</dbReference>
<evidence type="ECO:0000313" key="4">
    <source>
        <dbReference type="Proteomes" id="UP000536179"/>
    </source>
</evidence>
<evidence type="ECO:0000256" key="1">
    <source>
        <dbReference type="SAM" id="MobiDB-lite"/>
    </source>
</evidence>
<evidence type="ECO:0000259" key="2">
    <source>
        <dbReference type="Pfam" id="PF00963"/>
    </source>
</evidence>
<dbReference type="InterPro" id="IPR002102">
    <property type="entry name" value="Cohesin_dom"/>
</dbReference>
<accession>A0A7W5H3Y0</accession>
<proteinExistence type="predicted"/>
<protein>
    <recommendedName>
        <fullName evidence="2">Cohesin domain-containing protein</fullName>
    </recommendedName>
</protein>
<sequence length="200" mass="22122">MARTRRRLNPERLENRQLLASVLLGPVATSPTLDTVAAVYAEEAPNLRAAEIRFQYDPEVLQIQTQDIHAGDIWNDKASVLANVDESAGIVTAFVFSVEPINNSQGDLININLHSAQTNACLFAPTIDLQEVRLNEGEITLNNPPVVGPDATDGFAARSSSETSPRRRRFDESFIGPIHPEHVDSIMHDLRPTVSHRHPF</sequence>
<dbReference type="Gene3D" id="2.60.40.680">
    <property type="match status" value="1"/>
</dbReference>
<organism evidence="3 4">
    <name type="scientific">Aporhodopirellula rubra</name>
    <dbReference type="NCBI Taxonomy" id="980271"/>
    <lineage>
        <taxon>Bacteria</taxon>
        <taxon>Pseudomonadati</taxon>
        <taxon>Planctomycetota</taxon>
        <taxon>Planctomycetia</taxon>
        <taxon>Pirellulales</taxon>
        <taxon>Pirellulaceae</taxon>
        <taxon>Aporhodopirellula</taxon>
    </lineage>
</organism>
<dbReference type="GO" id="GO:0030246">
    <property type="term" value="F:carbohydrate binding"/>
    <property type="evidence" value="ECO:0007669"/>
    <property type="project" value="InterPro"/>
</dbReference>
<keyword evidence="4" id="KW-1185">Reference proteome</keyword>
<feature type="region of interest" description="Disordered" evidence="1">
    <location>
        <begin position="143"/>
        <end position="170"/>
    </location>
</feature>